<evidence type="ECO:0000313" key="4">
    <source>
        <dbReference type="Proteomes" id="UP000311382"/>
    </source>
</evidence>
<evidence type="ECO:0000256" key="1">
    <source>
        <dbReference type="SAM" id="MobiDB-lite"/>
    </source>
</evidence>
<accession>A0A5C5G2T5</accession>
<organism evidence="3 4">
    <name type="scientific">Rhodotorula diobovata</name>
    <dbReference type="NCBI Taxonomy" id="5288"/>
    <lineage>
        <taxon>Eukaryota</taxon>
        <taxon>Fungi</taxon>
        <taxon>Dikarya</taxon>
        <taxon>Basidiomycota</taxon>
        <taxon>Pucciniomycotina</taxon>
        <taxon>Microbotryomycetes</taxon>
        <taxon>Sporidiobolales</taxon>
        <taxon>Sporidiobolaceae</taxon>
        <taxon>Rhodotorula</taxon>
    </lineage>
</organism>
<feature type="region of interest" description="Disordered" evidence="1">
    <location>
        <begin position="121"/>
        <end position="144"/>
    </location>
</feature>
<dbReference type="OrthoDB" id="25778at2759"/>
<dbReference type="InterPro" id="IPR045142">
    <property type="entry name" value="BCAS3-like"/>
</dbReference>
<feature type="region of interest" description="Disordered" evidence="1">
    <location>
        <begin position="435"/>
        <end position="485"/>
    </location>
</feature>
<comment type="caution">
    <text evidence="3">The sequence shown here is derived from an EMBL/GenBank/DDBJ whole genome shotgun (WGS) entry which is preliminary data.</text>
</comment>
<feature type="region of interest" description="Disordered" evidence="1">
    <location>
        <begin position="1"/>
        <end position="54"/>
    </location>
</feature>
<feature type="compositionally biased region" description="Low complexity" evidence="1">
    <location>
        <begin position="921"/>
        <end position="955"/>
    </location>
</feature>
<dbReference type="InterPro" id="IPR048382">
    <property type="entry name" value="BCAS3_WD40"/>
</dbReference>
<reference evidence="3 4" key="1">
    <citation type="submission" date="2019-03" db="EMBL/GenBank/DDBJ databases">
        <title>Rhodosporidium diobovatum UCD-FST 08-225 genome sequencing, assembly, and annotation.</title>
        <authorList>
            <person name="Fakankun I.U."/>
            <person name="Fristensky B."/>
            <person name="Levin D.B."/>
        </authorList>
    </citation>
    <scope>NUCLEOTIDE SEQUENCE [LARGE SCALE GENOMIC DNA]</scope>
    <source>
        <strain evidence="3 4">UCD-FST 08-225</strain>
    </source>
</reference>
<evidence type="ECO:0000313" key="3">
    <source>
        <dbReference type="EMBL" id="TNY22712.1"/>
    </source>
</evidence>
<feature type="compositionally biased region" description="Low complexity" evidence="1">
    <location>
        <begin position="475"/>
        <end position="485"/>
    </location>
</feature>
<dbReference type="GO" id="GO:0042594">
    <property type="term" value="P:response to starvation"/>
    <property type="evidence" value="ECO:0007669"/>
    <property type="project" value="TreeGrafter"/>
</dbReference>
<feature type="region of interest" description="Disordered" evidence="1">
    <location>
        <begin position="1099"/>
        <end position="1123"/>
    </location>
</feature>
<dbReference type="EMBL" id="SOZI01000021">
    <property type="protein sequence ID" value="TNY22712.1"/>
    <property type="molecule type" value="Genomic_DNA"/>
</dbReference>
<proteinExistence type="predicted"/>
<feature type="region of interest" description="Disordered" evidence="1">
    <location>
        <begin position="1222"/>
        <end position="1252"/>
    </location>
</feature>
<feature type="region of interest" description="Disordered" evidence="1">
    <location>
        <begin position="918"/>
        <end position="960"/>
    </location>
</feature>
<name>A0A5C5G2T5_9BASI</name>
<dbReference type="InterPro" id="IPR015943">
    <property type="entry name" value="WD40/YVTN_repeat-like_dom_sf"/>
</dbReference>
<dbReference type="Pfam" id="PF21034">
    <property type="entry name" value="BCAS3_WD40"/>
    <property type="match status" value="1"/>
</dbReference>
<dbReference type="Proteomes" id="UP000311382">
    <property type="component" value="Unassembled WGS sequence"/>
</dbReference>
<sequence>MPAPRTSSHAPSSSPSSPHLRPLRPPAPPASSSAASTRASDARSVIPELIKDPSTLEALATTLRTWSPFDAPTAPQGTAAGPLEGATSARVVAGAGVGAVHGGGASGAVGASSTSNALMHGEEDYEDDTDETEPHPSEGVAPLPELGDKVAWARWDTLPGHKGQGTRRILVLGYSSGGVAVWDCSNLECWSEVLNLPTLDCAFDSKLRKQFRHGIDRIVGASVVPSPAPTSPESPDPLAEDRPLLAILARPASHQSSAVFLYSLRSHRIVSTVPVSGTAHRILTNRRFLVVSTTSPLALHVYQPTPSASGYAPAPFSPITDVLPSPSAAGPSLGGATTAAGPVFDLGSGGRLLAYASSSPVLSSTLSRAPARPGTGILAHRGQFDGDALSFGGSPEGVAAGFSVTVQDAEDMARRVGEGVRSGVAALRERGGSWLRGAGTASMPSTSGGGGSPYSRSAPQFGAGGLSPTTGRQIASAGAGTGEAASPAAGTVKVVDLAASAAAPAASNGSSKARESTGSAVKVVAHFRPYGQPLALVSFSPASTMLLVASAAGHSFDVFELKPSVPVGVSAMSSAASTASTGTAPDGSDSKVWHRYRLQRGFTPALAASASWSTDGRFVAVSTAKGTAHVWAVQPGGGGTPRLESHFAPQVSNADELAPLSVTLGSVARVRHPRPAAAAPAASPSAASADLRTRPQAPLPVAVAFVPKRDSAASALRPTPPRDRPTTTIPAVQDVLVLRPSTGSATLHRLTAQRAPPPATTPGAAAEAVRAGDVGRLASTAVSGLSQLMRSRGGALLGGAGGPGAAAGGGGAREGNGAWSVRCVGVAEWTVRREEGAGEVKEEVLIEKAHRQATKGLRYSAFAEIETCSRSPLVLPRSIYQSQQFEFFALPADHARCAAKGLTKLPLRRLEMRSEVVIRQGDGSTSSDAGPSSSSSPHGGARFLNSGGTSSNSSSFEPASFDQPIKTAMHALLDFDQVAPGSPKLPPPTFPNGVPGKHGSWRDSIAIPRNVGPAAIESLGRVRQGLGRVKVPSGIMLPVSVGRRRSSVPGIGTAAAPSQGTVGGVTSAAYSSSISFDDEEAVFADRLEGSLSTACTSELGDGGKGVVHGSSVGAEDADEEDWGWDERVDEDSAHGREDVARRSESSGALAPLREMAPFEEDFDDLDLELAPSPVSLATAHKAPAVPGLAVPSPLALEPVDAEPTKAASTIERHLAPPVSVFTTSLDDSASPSTSPGSMSGFDATSAAPVGSSSNVAAHQQLLDRPTSSLSGIDILSPSKLALAAPTNGVGVGAGGLSSSSGGSTTGSMVGLSSSSSSSSKKKKKGRR</sequence>
<dbReference type="Gene3D" id="2.130.10.10">
    <property type="entry name" value="YVTN repeat-like/Quinoprotein amine dehydrogenase"/>
    <property type="match status" value="1"/>
</dbReference>
<feature type="compositionally biased region" description="Low complexity" evidence="1">
    <location>
        <begin position="1"/>
        <end position="20"/>
    </location>
</feature>
<feature type="domain" description="BCAS3 WD40" evidence="2">
    <location>
        <begin position="521"/>
        <end position="654"/>
    </location>
</feature>
<dbReference type="PANTHER" id="PTHR13268">
    <property type="entry name" value="BREAST CARCINOMA AMPLIFIED SEQUENCE 3"/>
    <property type="match status" value="1"/>
</dbReference>
<feature type="compositionally biased region" description="Low complexity" evidence="1">
    <location>
        <begin position="1228"/>
        <end position="1240"/>
    </location>
</feature>
<gene>
    <name evidence="3" type="ORF">DMC30DRAFT_431201</name>
</gene>
<protein>
    <recommendedName>
        <fullName evidence="2">BCAS3 WD40 domain-containing protein</fullName>
    </recommendedName>
</protein>
<keyword evidence="4" id="KW-1185">Reference proteome</keyword>
<dbReference type="PANTHER" id="PTHR13268:SF0">
    <property type="entry name" value="BCAS3 MICROTUBULE ASSOCIATED CELL MIGRATION FACTOR"/>
    <property type="match status" value="1"/>
</dbReference>
<dbReference type="GO" id="GO:0005737">
    <property type="term" value="C:cytoplasm"/>
    <property type="evidence" value="ECO:0007669"/>
    <property type="project" value="TreeGrafter"/>
</dbReference>
<feature type="compositionally biased region" description="Low complexity" evidence="1">
    <location>
        <begin position="437"/>
        <end position="446"/>
    </location>
</feature>
<evidence type="ECO:0000259" key="2">
    <source>
        <dbReference type="Pfam" id="PF21034"/>
    </source>
</evidence>
<dbReference type="GO" id="GO:0006914">
    <property type="term" value="P:autophagy"/>
    <property type="evidence" value="ECO:0007669"/>
    <property type="project" value="InterPro"/>
</dbReference>
<feature type="region of interest" description="Disordered" evidence="1">
    <location>
        <begin position="1285"/>
        <end position="1327"/>
    </location>
</feature>
<feature type="compositionally biased region" description="Low complexity" evidence="1">
    <location>
        <begin position="30"/>
        <end position="44"/>
    </location>
</feature>
<dbReference type="InterPro" id="IPR036322">
    <property type="entry name" value="WD40_repeat_dom_sf"/>
</dbReference>
<feature type="compositionally biased region" description="Low complexity" evidence="1">
    <location>
        <begin position="1296"/>
        <end position="1318"/>
    </location>
</feature>
<dbReference type="SUPFAM" id="SSF50978">
    <property type="entry name" value="WD40 repeat-like"/>
    <property type="match status" value="1"/>
</dbReference>